<dbReference type="InterPro" id="IPR035897">
    <property type="entry name" value="Toll_tir_struct_dom_sf"/>
</dbReference>
<reference evidence="2 3" key="1">
    <citation type="submission" date="2017-01" db="EMBL/GenBank/DDBJ databases">
        <title>Comparative genomic analysis of Brazilian Leptospira santarosai.</title>
        <authorList>
            <person name="Moreno L.Z."/>
            <person name="Miraglia F."/>
            <person name="Kremer F.S."/>
            <person name="Eslabao M.R."/>
            <person name="Lilenbaum W."/>
            <person name="Dellagostin O.A."/>
            <person name="Moreno A.M."/>
        </authorList>
    </citation>
    <scope>NUCLEOTIDE SEQUENCE [LARGE SCALE GENOMIC DNA]</scope>
    <source>
        <strain evidence="2 3">M52/8-19</strain>
    </source>
</reference>
<protein>
    <submittedName>
        <fullName evidence="2">TIR domain protein</fullName>
    </submittedName>
</protein>
<feature type="domain" description="SAP" evidence="1">
    <location>
        <begin position="119"/>
        <end position="153"/>
    </location>
</feature>
<dbReference type="SMART" id="SM00513">
    <property type="entry name" value="SAP"/>
    <property type="match status" value="3"/>
</dbReference>
<dbReference type="Pfam" id="PF13676">
    <property type="entry name" value="TIR_2"/>
    <property type="match status" value="1"/>
</dbReference>
<gene>
    <name evidence="2" type="ORF">BWD14_18285</name>
</gene>
<accession>A0AB73LW18</accession>
<dbReference type="RefSeq" id="WP_046943835.1">
    <property type="nucleotide sequence ID" value="NZ_CP028370.1"/>
</dbReference>
<dbReference type="InterPro" id="IPR003034">
    <property type="entry name" value="SAP_dom"/>
</dbReference>
<dbReference type="Gene3D" id="1.10.720.30">
    <property type="entry name" value="SAP domain"/>
    <property type="match status" value="1"/>
</dbReference>
<comment type="caution">
    <text evidence="2">The sequence shown here is derived from an EMBL/GenBank/DDBJ whole genome shotgun (WGS) entry which is preliminary data.</text>
</comment>
<dbReference type="Proteomes" id="UP000189337">
    <property type="component" value="Unassembled WGS sequence"/>
</dbReference>
<proteinExistence type="predicted"/>
<organism evidence="2 3">
    <name type="scientific">Leptospira santarosai</name>
    <dbReference type="NCBI Taxonomy" id="28183"/>
    <lineage>
        <taxon>Bacteria</taxon>
        <taxon>Pseudomonadati</taxon>
        <taxon>Spirochaetota</taxon>
        <taxon>Spirochaetia</taxon>
        <taxon>Leptospirales</taxon>
        <taxon>Leptospiraceae</taxon>
        <taxon>Leptospira</taxon>
    </lineage>
</organism>
<feature type="domain" description="SAP" evidence="1">
    <location>
        <begin position="9"/>
        <end position="43"/>
    </location>
</feature>
<dbReference type="Pfam" id="PF18953">
    <property type="entry name" value="SAP_new25"/>
    <property type="match status" value="1"/>
</dbReference>
<evidence type="ECO:0000259" key="1">
    <source>
        <dbReference type="PROSITE" id="PS50800"/>
    </source>
</evidence>
<dbReference type="SUPFAM" id="SSF68906">
    <property type="entry name" value="SAP domain"/>
    <property type="match status" value="1"/>
</dbReference>
<dbReference type="Pfam" id="PF02037">
    <property type="entry name" value="SAP"/>
    <property type="match status" value="1"/>
</dbReference>
<dbReference type="PROSITE" id="PS50800">
    <property type="entry name" value="SAP"/>
    <property type="match status" value="2"/>
</dbReference>
<dbReference type="InterPro" id="IPR036361">
    <property type="entry name" value="SAP_dom_sf"/>
</dbReference>
<dbReference type="EMBL" id="MTSU01000026">
    <property type="protein sequence ID" value="ONF91116.1"/>
    <property type="molecule type" value="Genomic_DNA"/>
</dbReference>
<sequence length="349" mass="40369">MNQNLKNLLTKFEIDHLKFILRSFGQKTSGNKEDLIRKISEGRLLGIKYLLFYKWDKYQLQTIAKKLGLKHFGTKDEIEEQILNYLSLDDQYSTDHDMWRFNSEGIIQLICIDLKYVLDKFLNLGDLKELCSDLGLPISGSKIVLINRLNDSKKININDVLENLHDEDIEKLSEELKIDDSIDGASELIQEITKKINSRISPLALNKKEANTTYGYKFDIAISYAGEQGVIAEKIATVLKKSNIKVFFDKYEKASLWGLDLATHLQKVYSEQAKFCIMLISNDYRKKAWPNHERAAAIERYINDKGDYILPILIDDDAWVDGIPKTMSYFKWNETSPKEILDAVRLKLK</sequence>
<dbReference type="GO" id="GO:0007165">
    <property type="term" value="P:signal transduction"/>
    <property type="evidence" value="ECO:0007669"/>
    <property type="project" value="InterPro"/>
</dbReference>
<evidence type="ECO:0000313" key="2">
    <source>
        <dbReference type="EMBL" id="ONF91116.1"/>
    </source>
</evidence>
<evidence type="ECO:0000313" key="3">
    <source>
        <dbReference type="Proteomes" id="UP000189337"/>
    </source>
</evidence>
<dbReference type="AlphaFoldDB" id="A0AB73LW18"/>
<dbReference type="InterPro" id="IPR000157">
    <property type="entry name" value="TIR_dom"/>
</dbReference>
<dbReference type="SUPFAM" id="SSF52200">
    <property type="entry name" value="Toll/Interleukin receptor TIR domain"/>
    <property type="match status" value="1"/>
</dbReference>
<name>A0AB73LW18_9LEPT</name>
<dbReference type="Gene3D" id="3.40.50.10140">
    <property type="entry name" value="Toll/interleukin-1 receptor homology (TIR) domain"/>
    <property type="match status" value="1"/>
</dbReference>